<keyword evidence="2" id="KW-1133">Transmembrane helix</keyword>
<dbReference type="InterPro" id="IPR013229">
    <property type="entry name" value="PEGA"/>
</dbReference>
<dbReference type="InterPro" id="IPR003646">
    <property type="entry name" value="SH3-like_bac-type"/>
</dbReference>
<dbReference type="Proteomes" id="UP000176923">
    <property type="component" value="Unassembled WGS sequence"/>
</dbReference>
<dbReference type="SMART" id="SM00287">
    <property type="entry name" value="SH3b"/>
    <property type="match status" value="1"/>
</dbReference>
<gene>
    <name evidence="4" type="ORF">A3D77_05375</name>
</gene>
<evidence type="ECO:0000256" key="1">
    <source>
        <dbReference type="SAM" id="MobiDB-lite"/>
    </source>
</evidence>
<evidence type="ECO:0000313" key="5">
    <source>
        <dbReference type="Proteomes" id="UP000176923"/>
    </source>
</evidence>
<dbReference type="Pfam" id="PF08239">
    <property type="entry name" value="SH3_3"/>
    <property type="match status" value="1"/>
</dbReference>
<evidence type="ECO:0000256" key="2">
    <source>
        <dbReference type="SAM" id="Phobius"/>
    </source>
</evidence>
<name>A0A1F5ZLQ7_9BACT</name>
<dbReference type="EMBL" id="MFJL01000038">
    <property type="protein sequence ID" value="OGG13265.1"/>
    <property type="molecule type" value="Genomic_DNA"/>
</dbReference>
<evidence type="ECO:0000313" key="4">
    <source>
        <dbReference type="EMBL" id="OGG13265.1"/>
    </source>
</evidence>
<dbReference type="PANTHER" id="PTHR36194:SF1">
    <property type="entry name" value="S-LAYER-LIKE PROTEIN"/>
    <property type="match status" value="1"/>
</dbReference>
<comment type="caution">
    <text evidence="4">The sequence shown here is derived from an EMBL/GenBank/DDBJ whole genome shotgun (WGS) entry which is preliminary data.</text>
</comment>
<organism evidence="4 5">
    <name type="scientific">Candidatus Gottesmanbacteria bacterium RIFCSPHIGHO2_02_FULL_39_11</name>
    <dbReference type="NCBI Taxonomy" id="1798382"/>
    <lineage>
        <taxon>Bacteria</taxon>
        <taxon>Candidatus Gottesmaniibacteriota</taxon>
    </lineage>
</organism>
<sequence>MNQKIIGLAIILVLIGLGIFAFITFKARSISRLNVMSNPGASVFLNEKLVGKTPYLAKQPAGVYTIKLVPDADSPDASTWQGKVTLKAGYETYVKRDLGASEVSSGGEIVSIDKIGETDSEISVSSSPDAVTILLDGQERGVSPQLFRNVTEGDHDVTLTSPGYTARTVRAQAIPGHKVSVEIQLALSAEAQTQTASDSGQPTSSSSTSTGANTTQVTIKDTPTGFLRVRSGPSLSASETAQVKPGEKYPYLDESDGWYKITIDGGEGWIAARYADKSK</sequence>
<feature type="transmembrane region" description="Helical" evidence="2">
    <location>
        <begin position="6"/>
        <end position="25"/>
    </location>
</feature>
<keyword evidence="2" id="KW-0812">Transmembrane</keyword>
<dbReference type="AlphaFoldDB" id="A0A1F5ZLQ7"/>
<feature type="region of interest" description="Disordered" evidence="1">
    <location>
        <begin position="192"/>
        <end position="231"/>
    </location>
</feature>
<proteinExistence type="predicted"/>
<keyword evidence="2" id="KW-0472">Membrane</keyword>
<reference evidence="4 5" key="1">
    <citation type="journal article" date="2016" name="Nat. Commun.">
        <title>Thousands of microbial genomes shed light on interconnected biogeochemical processes in an aquifer system.</title>
        <authorList>
            <person name="Anantharaman K."/>
            <person name="Brown C.T."/>
            <person name="Hug L.A."/>
            <person name="Sharon I."/>
            <person name="Castelle C.J."/>
            <person name="Probst A.J."/>
            <person name="Thomas B.C."/>
            <person name="Singh A."/>
            <person name="Wilkins M.J."/>
            <person name="Karaoz U."/>
            <person name="Brodie E.L."/>
            <person name="Williams K.H."/>
            <person name="Hubbard S.S."/>
            <person name="Banfield J.F."/>
        </authorList>
    </citation>
    <scope>NUCLEOTIDE SEQUENCE [LARGE SCALE GENOMIC DNA]</scope>
</reference>
<dbReference type="Gene3D" id="2.30.30.40">
    <property type="entry name" value="SH3 Domains"/>
    <property type="match status" value="1"/>
</dbReference>
<dbReference type="STRING" id="1798382.A3D77_05375"/>
<feature type="compositionally biased region" description="Low complexity" evidence="1">
    <location>
        <begin position="195"/>
        <end position="216"/>
    </location>
</feature>
<evidence type="ECO:0000259" key="3">
    <source>
        <dbReference type="PROSITE" id="PS51781"/>
    </source>
</evidence>
<feature type="domain" description="SH3b" evidence="3">
    <location>
        <begin position="212"/>
        <end position="279"/>
    </location>
</feature>
<dbReference type="PROSITE" id="PS51781">
    <property type="entry name" value="SH3B"/>
    <property type="match status" value="1"/>
</dbReference>
<dbReference type="PANTHER" id="PTHR36194">
    <property type="entry name" value="S-LAYER-LIKE PROTEIN"/>
    <property type="match status" value="1"/>
</dbReference>
<accession>A0A1F5ZLQ7</accession>
<protein>
    <recommendedName>
        <fullName evidence="3">SH3b domain-containing protein</fullName>
    </recommendedName>
</protein>
<dbReference type="Pfam" id="PF08308">
    <property type="entry name" value="PEGA"/>
    <property type="match status" value="2"/>
</dbReference>